<evidence type="ECO:0000313" key="2">
    <source>
        <dbReference type="EMBL" id="KAJ3480706.1"/>
    </source>
</evidence>
<dbReference type="EMBL" id="JANAWD010000360">
    <property type="protein sequence ID" value="KAJ3480706.1"/>
    <property type="molecule type" value="Genomic_DNA"/>
</dbReference>
<comment type="caution">
    <text evidence="2">The sequence shown here is derived from an EMBL/GenBank/DDBJ whole genome shotgun (WGS) entry which is preliminary data.</text>
</comment>
<organism evidence="2 3">
    <name type="scientific">Meripilus lineatus</name>
    <dbReference type="NCBI Taxonomy" id="2056292"/>
    <lineage>
        <taxon>Eukaryota</taxon>
        <taxon>Fungi</taxon>
        <taxon>Dikarya</taxon>
        <taxon>Basidiomycota</taxon>
        <taxon>Agaricomycotina</taxon>
        <taxon>Agaricomycetes</taxon>
        <taxon>Polyporales</taxon>
        <taxon>Meripilaceae</taxon>
        <taxon>Meripilus</taxon>
    </lineage>
</organism>
<feature type="compositionally biased region" description="Basic and acidic residues" evidence="1">
    <location>
        <begin position="251"/>
        <end position="260"/>
    </location>
</feature>
<gene>
    <name evidence="2" type="ORF">NLI96_g8166</name>
</gene>
<reference evidence="2" key="1">
    <citation type="submission" date="2022-07" db="EMBL/GenBank/DDBJ databases">
        <title>Genome Sequence of Physisporinus lineatus.</title>
        <authorList>
            <person name="Buettner E."/>
        </authorList>
    </citation>
    <scope>NUCLEOTIDE SEQUENCE</scope>
    <source>
        <strain evidence="2">VT162</strain>
    </source>
</reference>
<name>A0AAD5YBC9_9APHY</name>
<evidence type="ECO:0000256" key="1">
    <source>
        <dbReference type="SAM" id="MobiDB-lite"/>
    </source>
</evidence>
<accession>A0AAD5YBC9</accession>
<proteinExistence type="predicted"/>
<feature type="region of interest" description="Disordered" evidence="1">
    <location>
        <begin position="1"/>
        <end position="27"/>
    </location>
</feature>
<evidence type="ECO:0000313" key="3">
    <source>
        <dbReference type="Proteomes" id="UP001212997"/>
    </source>
</evidence>
<protein>
    <submittedName>
        <fullName evidence="2">Uncharacterized protein</fullName>
    </submittedName>
</protein>
<keyword evidence="3" id="KW-1185">Reference proteome</keyword>
<sequence>MMNSSLIPSLFLSTKVPGDSEGQHEDDGNKHLVWQVADLGGNKKNFQVKVPTTTGHSQEAGRPKIGFGTITDDEAGVTVRDYELAPAQLMEDGTWQKVDQDILGQDGQLFAKNMTSVARSITLGVFDDSKKDPEPLMPFLVVDQKNFGPEGSFSANSDLYLHAFSTNGCRAGQYGDGVMKEWAMNRLTPQKGCRVKDLKPLTTYYVSRSSNNGVKMKIGKNRPDDVKKFRMDRESNFGSPLKWFKRKDKGKQREENVGLA</sequence>
<feature type="region of interest" description="Disordered" evidence="1">
    <location>
        <begin position="241"/>
        <end position="260"/>
    </location>
</feature>
<dbReference type="AlphaFoldDB" id="A0AAD5YBC9"/>
<dbReference type="Proteomes" id="UP001212997">
    <property type="component" value="Unassembled WGS sequence"/>
</dbReference>